<dbReference type="OrthoDB" id="2333384at2759"/>
<feature type="domain" description="Arrestin C-terminal-like" evidence="3">
    <location>
        <begin position="172"/>
        <end position="304"/>
    </location>
</feature>
<reference evidence="4" key="1">
    <citation type="submission" date="2023-01" db="EMBL/GenBank/DDBJ databases">
        <title>Genome assembly of the deep-sea coral Lophelia pertusa.</title>
        <authorList>
            <person name="Herrera S."/>
            <person name="Cordes E."/>
        </authorList>
    </citation>
    <scope>NUCLEOTIDE SEQUENCE</scope>
    <source>
        <strain evidence="4">USNM1676648</strain>
        <tissue evidence="4">Polyp</tissue>
    </source>
</reference>
<dbReference type="InterPro" id="IPR014752">
    <property type="entry name" value="Arrestin-like_C"/>
</dbReference>
<dbReference type="Gene3D" id="2.60.40.640">
    <property type="match status" value="2"/>
</dbReference>
<dbReference type="PANTHER" id="PTHR11188">
    <property type="entry name" value="ARRESTIN DOMAIN CONTAINING PROTEIN"/>
    <property type="match status" value="1"/>
</dbReference>
<comment type="similarity">
    <text evidence="1">Belongs to the arrestin family.</text>
</comment>
<name>A0A9X0CR18_9CNID</name>
<evidence type="ECO:0000256" key="2">
    <source>
        <dbReference type="SAM" id="MobiDB-lite"/>
    </source>
</evidence>
<dbReference type="SMART" id="SM01017">
    <property type="entry name" value="Arrestin_C"/>
    <property type="match status" value="1"/>
</dbReference>
<organism evidence="4 5">
    <name type="scientific">Desmophyllum pertusum</name>
    <dbReference type="NCBI Taxonomy" id="174260"/>
    <lineage>
        <taxon>Eukaryota</taxon>
        <taxon>Metazoa</taxon>
        <taxon>Cnidaria</taxon>
        <taxon>Anthozoa</taxon>
        <taxon>Hexacorallia</taxon>
        <taxon>Scleractinia</taxon>
        <taxon>Caryophylliina</taxon>
        <taxon>Caryophylliidae</taxon>
        <taxon>Desmophyllum</taxon>
    </lineage>
</organism>
<evidence type="ECO:0000313" key="5">
    <source>
        <dbReference type="Proteomes" id="UP001163046"/>
    </source>
</evidence>
<dbReference type="InterPro" id="IPR050357">
    <property type="entry name" value="Arrestin_domain-protein"/>
</dbReference>
<dbReference type="InterPro" id="IPR011022">
    <property type="entry name" value="Arrestin_C-like"/>
</dbReference>
<dbReference type="PANTHER" id="PTHR11188:SF17">
    <property type="entry name" value="FI21816P1"/>
    <property type="match status" value="1"/>
</dbReference>
<comment type="caution">
    <text evidence="4">The sequence shown here is derived from an EMBL/GenBank/DDBJ whole genome shotgun (WGS) entry which is preliminary data.</text>
</comment>
<evidence type="ECO:0000256" key="1">
    <source>
        <dbReference type="ARBA" id="ARBA00005298"/>
    </source>
</evidence>
<feature type="region of interest" description="Disordered" evidence="2">
    <location>
        <begin position="379"/>
        <end position="401"/>
    </location>
</feature>
<proteinExistence type="inferred from homology"/>
<dbReference type="EMBL" id="MU826836">
    <property type="protein sequence ID" value="KAJ7372510.1"/>
    <property type="molecule type" value="Genomic_DNA"/>
</dbReference>
<evidence type="ECO:0000313" key="4">
    <source>
        <dbReference type="EMBL" id="KAJ7372510.1"/>
    </source>
</evidence>
<gene>
    <name evidence="4" type="ORF">OS493_019019</name>
</gene>
<sequence>MGKVDFFRVVFQDEKTTFFPGEIINGNVDVKVNSELKLRGIRVEFHGEANVYLSGGDSRRKRPANSEVYIDLVATLFGKAPDQAGENPLLAPGEYSFPFKFHMPGENLPTSVEGNFGHVRYWLKAFIDRPWRFDITTKSVFTVIEHVDINVAPQLLNPCQEENEEHYGFACFSGPLSVTVQTDRGGYCPGESIAVSSFINNQSSSRICGVDILLYQISVYTIKTGKHLKRVTEKVASVKRDEIRGSGDHHLEMVPLPIPSLPPTMTSCSCIKISYEMKFIVHVSGCGSKDLSLTIPITIGSVPYQPPCLPAQVEPSAPPLSPPPYTEDIQPYPGVVLPSYAECVYGGVAVRDENDSGDMMSNSTFTPMYPFVSHYQVPSAPSQDAATQQPQAASTRKAALP</sequence>
<dbReference type="GO" id="GO:0005737">
    <property type="term" value="C:cytoplasm"/>
    <property type="evidence" value="ECO:0007669"/>
    <property type="project" value="TreeGrafter"/>
</dbReference>
<evidence type="ECO:0000259" key="3">
    <source>
        <dbReference type="SMART" id="SM01017"/>
    </source>
</evidence>
<dbReference type="SUPFAM" id="SSF81296">
    <property type="entry name" value="E set domains"/>
    <property type="match status" value="2"/>
</dbReference>
<feature type="compositionally biased region" description="Polar residues" evidence="2">
    <location>
        <begin position="379"/>
        <end position="394"/>
    </location>
</feature>
<keyword evidence="5" id="KW-1185">Reference proteome</keyword>
<dbReference type="Pfam" id="PF00339">
    <property type="entry name" value="Arrestin_N"/>
    <property type="match status" value="1"/>
</dbReference>
<dbReference type="InterPro" id="IPR014756">
    <property type="entry name" value="Ig_E-set"/>
</dbReference>
<protein>
    <recommendedName>
        <fullName evidence="3">Arrestin C-terminal-like domain-containing protein</fullName>
    </recommendedName>
</protein>
<dbReference type="InterPro" id="IPR011021">
    <property type="entry name" value="Arrestin-like_N"/>
</dbReference>
<dbReference type="Proteomes" id="UP001163046">
    <property type="component" value="Unassembled WGS sequence"/>
</dbReference>
<dbReference type="GO" id="GO:0015031">
    <property type="term" value="P:protein transport"/>
    <property type="evidence" value="ECO:0007669"/>
    <property type="project" value="TreeGrafter"/>
</dbReference>
<accession>A0A9X0CR18</accession>
<dbReference type="Pfam" id="PF02752">
    <property type="entry name" value="Arrestin_C"/>
    <property type="match status" value="1"/>
</dbReference>
<dbReference type="AlphaFoldDB" id="A0A9X0CR18"/>